<evidence type="ECO:0000256" key="1">
    <source>
        <dbReference type="ARBA" id="ARBA00005417"/>
    </source>
</evidence>
<dbReference type="SMART" id="SM00382">
    <property type="entry name" value="AAA"/>
    <property type="match status" value="1"/>
</dbReference>
<name>A0A3D8PPW6_9BACI</name>
<evidence type="ECO:0000256" key="3">
    <source>
        <dbReference type="ARBA" id="ARBA00022741"/>
    </source>
</evidence>
<proteinExistence type="inferred from homology"/>
<dbReference type="Proteomes" id="UP000256520">
    <property type="component" value="Unassembled WGS sequence"/>
</dbReference>
<evidence type="ECO:0000313" key="6">
    <source>
        <dbReference type="EMBL" id="RDW17311.1"/>
    </source>
</evidence>
<protein>
    <submittedName>
        <fullName evidence="6">ABC transporter ATP-binding protein</fullName>
    </submittedName>
</protein>
<dbReference type="SUPFAM" id="SSF52540">
    <property type="entry name" value="P-loop containing nucleoside triphosphate hydrolases"/>
    <property type="match status" value="1"/>
</dbReference>
<keyword evidence="7" id="KW-1185">Reference proteome</keyword>
<dbReference type="Pfam" id="PF13732">
    <property type="entry name" value="DrrA1-3_C"/>
    <property type="match status" value="1"/>
</dbReference>
<dbReference type="PANTHER" id="PTHR42711:SF5">
    <property type="entry name" value="ABC TRANSPORTER ATP-BINDING PROTEIN NATA"/>
    <property type="match status" value="1"/>
</dbReference>
<dbReference type="InterPro" id="IPR003593">
    <property type="entry name" value="AAA+_ATPase"/>
</dbReference>
<dbReference type="OrthoDB" id="9804819at2"/>
<dbReference type="AlphaFoldDB" id="A0A3D8PPW6"/>
<feature type="domain" description="ABC transporter" evidence="5">
    <location>
        <begin position="6"/>
        <end position="234"/>
    </location>
</feature>
<comment type="similarity">
    <text evidence="1">Belongs to the ABC transporter superfamily.</text>
</comment>
<sequence length="305" mass="34153">MNTTILEIKNVRKSFKDKEVLKDVNITVKKGSVYALLGANGAGKSTLLKIVTGLLNCDNGKVTIKNIDVADNPVLAQKLFSFSSQTTTVDGVLTGYENLHLIAKLRQERNPRKVAENLLDKFELTEAKDKAVSTYSGGMRRRLDLAMSLVGSPEIIFLDEPTTGLDPKSRQELWDTIKEMKSQGKTILLTTQYLEEADYLADQIGFLREGEIVANGTPDEMKRLAGADKLLLVFNNHHNTERALKLFEFYYPIKRADCEISIDLDEEIETTLTVLNALTTEKIELKTFKMITPTLDDVFMTLTKG</sequence>
<keyword evidence="4 6" id="KW-0067">ATP-binding</keyword>
<dbReference type="PROSITE" id="PS00211">
    <property type="entry name" value="ABC_TRANSPORTER_1"/>
    <property type="match status" value="1"/>
</dbReference>
<evidence type="ECO:0000259" key="5">
    <source>
        <dbReference type="PROSITE" id="PS50893"/>
    </source>
</evidence>
<dbReference type="RefSeq" id="WP_115750322.1">
    <property type="nucleotide sequence ID" value="NZ_PIOD01000014.1"/>
</dbReference>
<gene>
    <name evidence="6" type="ORF">CWR45_13040</name>
</gene>
<keyword evidence="3" id="KW-0547">Nucleotide-binding</keyword>
<evidence type="ECO:0000256" key="4">
    <source>
        <dbReference type="ARBA" id="ARBA00022840"/>
    </source>
</evidence>
<dbReference type="InterPro" id="IPR003439">
    <property type="entry name" value="ABC_transporter-like_ATP-bd"/>
</dbReference>
<dbReference type="EMBL" id="PIOD01000014">
    <property type="protein sequence ID" value="RDW17311.1"/>
    <property type="molecule type" value="Genomic_DNA"/>
</dbReference>
<dbReference type="PANTHER" id="PTHR42711">
    <property type="entry name" value="ABC TRANSPORTER ATP-BINDING PROTEIN"/>
    <property type="match status" value="1"/>
</dbReference>
<dbReference type="InterPro" id="IPR027417">
    <property type="entry name" value="P-loop_NTPase"/>
</dbReference>
<evidence type="ECO:0000313" key="7">
    <source>
        <dbReference type="Proteomes" id="UP000256520"/>
    </source>
</evidence>
<comment type="caution">
    <text evidence="6">The sequence shown here is derived from an EMBL/GenBank/DDBJ whole genome shotgun (WGS) entry which is preliminary data.</text>
</comment>
<dbReference type="Pfam" id="PF00005">
    <property type="entry name" value="ABC_tran"/>
    <property type="match status" value="1"/>
</dbReference>
<dbReference type="InterPro" id="IPR025302">
    <property type="entry name" value="DrrA1/2-like_C"/>
</dbReference>
<evidence type="ECO:0000256" key="2">
    <source>
        <dbReference type="ARBA" id="ARBA00022448"/>
    </source>
</evidence>
<dbReference type="GO" id="GO:0016887">
    <property type="term" value="F:ATP hydrolysis activity"/>
    <property type="evidence" value="ECO:0007669"/>
    <property type="project" value="InterPro"/>
</dbReference>
<dbReference type="InterPro" id="IPR017871">
    <property type="entry name" value="ABC_transporter-like_CS"/>
</dbReference>
<dbReference type="InterPro" id="IPR050763">
    <property type="entry name" value="ABC_transporter_ATP-binding"/>
</dbReference>
<organism evidence="6 7">
    <name type="scientific">Oceanobacillus chungangensis</name>
    <dbReference type="NCBI Taxonomy" id="1229152"/>
    <lineage>
        <taxon>Bacteria</taxon>
        <taxon>Bacillati</taxon>
        <taxon>Bacillota</taxon>
        <taxon>Bacilli</taxon>
        <taxon>Bacillales</taxon>
        <taxon>Bacillaceae</taxon>
        <taxon>Oceanobacillus</taxon>
    </lineage>
</organism>
<dbReference type="PROSITE" id="PS50893">
    <property type="entry name" value="ABC_TRANSPORTER_2"/>
    <property type="match status" value="1"/>
</dbReference>
<dbReference type="GO" id="GO:0005524">
    <property type="term" value="F:ATP binding"/>
    <property type="evidence" value="ECO:0007669"/>
    <property type="project" value="UniProtKB-KW"/>
</dbReference>
<reference evidence="7" key="1">
    <citation type="submission" date="2017-11" db="EMBL/GenBank/DDBJ databases">
        <authorList>
            <person name="Zhu W."/>
        </authorList>
    </citation>
    <scope>NUCLEOTIDE SEQUENCE [LARGE SCALE GENOMIC DNA]</scope>
    <source>
        <strain evidence="7">CAU 1051</strain>
    </source>
</reference>
<dbReference type="Gene3D" id="3.40.50.300">
    <property type="entry name" value="P-loop containing nucleotide triphosphate hydrolases"/>
    <property type="match status" value="1"/>
</dbReference>
<keyword evidence="2" id="KW-0813">Transport</keyword>
<accession>A0A3D8PPW6</accession>